<evidence type="ECO:0000313" key="1">
    <source>
        <dbReference type="EMBL" id="KMP02677.1"/>
    </source>
</evidence>
<dbReference type="AlphaFoldDB" id="A0A0J7AYX5"/>
<dbReference type="EMBL" id="DS028094">
    <property type="protein sequence ID" value="KMP02677.1"/>
    <property type="molecule type" value="Genomic_DNA"/>
</dbReference>
<sequence length="102" mass="11201">MKQNSFYFPALVCTSYHVLDNGLLSVARSNGRKLKSSHGTKQINSLCLGDLMETTENGFGPVLDHKVKQANAFRRGRAGRAKPNSSLLTTYPPIPANHIFTP</sequence>
<proteinExistence type="predicted"/>
<gene>
    <name evidence="1" type="ORF">CIRG_02369</name>
</gene>
<evidence type="ECO:0000313" key="2">
    <source>
        <dbReference type="Proteomes" id="UP000054565"/>
    </source>
</evidence>
<organism evidence="1 2">
    <name type="scientific">Coccidioides immitis RMSCC 2394</name>
    <dbReference type="NCBI Taxonomy" id="404692"/>
    <lineage>
        <taxon>Eukaryota</taxon>
        <taxon>Fungi</taxon>
        <taxon>Dikarya</taxon>
        <taxon>Ascomycota</taxon>
        <taxon>Pezizomycotina</taxon>
        <taxon>Eurotiomycetes</taxon>
        <taxon>Eurotiomycetidae</taxon>
        <taxon>Onygenales</taxon>
        <taxon>Onygenaceae</taxon>
        <taxon>Coccidioides</taxon>
    </lineage>
</organism>
<reference evidence="2" key="1">
    <citation type="journal article" date="2010" name="Genome Res.">
        <title>Population genomic sequencing of Coccidioides fungi reveals recent hybridization and transposon control.</title>
        <authorList>
            <person name="Neafsey D.E."/>
            <person name="Barker B.M."/>
            <person name="Sharpton T.J."/>
            <person name="Stajich J.E."/>
            <person name="Park D.J."/>
            <person name="Whiston E."/>
            <person name="Hung C.-Y."/>
            <person name="McMahan C."/>
            <person name="White J."/>
            <person name="Sykes S."/>
            <person name="Heiman D."/>
            <person name="Young S."/>
            <person name="Zeng Q."/>
            <person name="Abouelleil A."/>
            <person name="Aftuck L."/>
            <person name="Bessette D."/>
            <person name="Brown A."/>
            <person name="FitzGerald M."/>
            <person name="Lui A."/>
            <person name="Macdonald J.P."/>
            <person name="Priest M."/>
            <person name="Orbach M.J."/>
            <person name="Galgiani J.N."/>
            <person name="Kirkland T.N."/>
            <person name="Cole G.T."/>
            <person name="Birren B.W."/>
            <person name="Henn M.R."/>
            <person name="Taylor J.W."/>
            <person name="Rounsley S.D."/>
        </authorList>
    </citation>
    <scope>NUCLEOTIDE SEQUENCE [LARGE SCALE GENOMIC DNA]</scope>
    <source>
        <strain evidence="2">RMSCC 2394</strain>
    </source>
</reference>
<name>A0A0J7AYX5_COCIT</name>
<protein>
    <submittedName>
        <fullName evidence="1">Uncharacterized protein</fullName>
    </submittedName>
</protein>
<accession>A0A0J7AYX5</accession>
<dbReference type="Proteomes" id="UP000054565">
    <property type="component" value="Unassembled WGS sequence"/>
</dbReference>